<sequence>MMKIICLIFFILSCLMIIGCSFDGQLSSGESYPYLRYAKSKSNKGGTAALSSFGIDIILQKQGQGNKGSLAYSELLQSINNIKKTLKFDCMEFDEAQFDDMFQICSSYGYKIGYDVKVKREIYASLNYDVDSLGNLKTIIKSLVNSGEKKGCDLVVNLLRYLSISTQYISDIVDEKGVILNVANLNILKRRDNVASLRDLKSKLDSVLLQHNVLVSKLSAILERSMGIYSDLADPQSKARAISVYLSSMISRDSDIYNRIFNPFDAPVGANKLSLQSLNFAIIKKVEELTK</sequence>
<geneLocation type="plasmid" evidence="1 2">
    <name>pl124</name>
</geneLocation>
<gene>
    <name evidence="1" type="ordered locus">BRE_1023</name>
</gene>
<dbReference type="AlphaFoldDB" id="B5RRU6"/>
<proteinExistence type="predicted"/>
<evidence type="ECO:0000313" key="1">
    <source>
        <dbReference type="EMBL" id="ACH95082.1"/>
    </source>
</evidence>
<dbReference type="KEGG" id="bre:BRE_1023"/>
<evidence type="ECO:0008006" key="3">
    <source>
        <dbReference type="Google" id="ProtNLM"/>
    </source>
</evidence>
<organism evidence="1 2">
    <name type="scientific">Borrelia recurrentis (strain A1)</name>
    <dbReference type="NCBI Taxonomy" id="412418"/>
    <lineage>
        <taxon>Bacteria</taxon>
        <taxon>Pseudomonadati</taxon>
        <taxon>Spirochaetota</taxon>
        <taxon>Spirochaetia</taxon>
        <taxon>Spirochaetales</taxon>
        <taxon>Borreliaceae</taxon>
        <taxon>Borrelia</taxon>
    </lineage>
</organism>
<dbReference type="Gene3D" id="1.10.3160.10">
    <property type="entry name" value="Bbcrasp-1"/>
    <property type="match status" value="1"/>
</dbReference>
<evidence type="ECO:0000313" key="2">
    <source>
        <dbReference type="Proteomes" id="UP000000612"/>
    </source>
</evidence>
<dbReference type="InterPro" id="IPR008421">
    <property type="entry name" value="Borrelia_lipoprotein_PFam54/60"/>
</dbReference>
<keyword evidence="2" id="KW-1185">Reference proteome</keyword>
<dbReference type="NCBIfam" id="NF033729">
    <property type="entry name" value="borfam54_2"/>
    <property type="match status" value="1"/>
</dbReference>
<dbReference type="HOGENOM" id="CLU_955366_0_0_12"/>
<reference evidence="1 2" key="1">
    <citation type="journal article" date="2008" name="PLoS Genet.">
        <title>The genome of Borrelia recurrentis, the agent of deadly louse-borne relapsing fever, is a degraded subset of tick-borne Borrelia duttonii.</title>
        <authorList>
            <person name="Lescot M."/>
            <person name="Audic S."/>
            <person name="Robert C."/>
            <person name="Nguyen T.T."/>
            <person name="Blanc G."/>
            <person name="Cutler S.J."/>
            <person name="Wincker P."/>
            <person name="Couloux A."/>
            <person name="Claverie J.-M."/>
            <person name="Raoult D."/>
            <person name="Drancourt M."/>
        </authorList>
    </citation>
    <scope>NUCLEOTIDE SEQUENCE [LARGE SCALE GENOMIC DNA]</scope>
    <source>
        <strain evidence="1 2">A1</strain>
    </source>
</reference>
<dbReference type="Pfam" id="PF05714">
    <property type="entry name" value="PFam54_60"/>
    <property type="match status" value="1"/>
</dbReference>
<accession>B5RRU6</accession>
<dbReference type="PROSITE" id="PS51257">
    <property type="entry name" value="PROKAR_LIPOPROTEIN"/>
    <property type="match status" value="1"/>
</dbReference>
<name>B5RRU6_BORRA</name>
<protein>
    <recommendedName>
        <fullName evidence="3">Lipoprotein</fullName>
    </recommendedName>
</protein>
<keyword evidence="1" id="KW-0614">Plasmid</keyword>
<dbReference type="Proteomes" id="UP000000612">
    <property type="component" value="Plasmid pl124"/>
</dbReference>
<dbReference type="EMBL" id="CP000994">
    <property type="protein sequence ID" value="ACH95082.1"/>
    <property type="molecule type" value="Genomic_DNA"/>
</dbReference>